<accession>A0AAD9QVR6</accession>
<reference evidence="2" key="2">
    <citation type="journal article" date="2023" name="Science">
        <title>Genomic signatures of disease resistance in endangered staghorn corals.</title>
        <authorList>
            <person name="Vollmer S.V."/>
            <person name="Selwyn J.D."/>
            <person name="Despard B.A."/>
            <person name="Roesel C.L."/>
        </authorList>
    </citation>
    <scope>NUCLEOTIDE SEQUENCE</scope>
    <source>
        <strain evidence="2">K2</strain>
    </source>
</reference>
<evidence type="ECO:0000313" key="3">
    <source>
        <dbReference type="Proteomes" id="UP001249851"/>
    </source>
</evidence>
<sequence>MDFSKAFYRIDHHLLLKKLHLFGINGSLFRWFLDYLSNRFQQVTVLGKTSNLLPVISGVPQGSILRPLMFLIYVNDLATVSVNSSIALFADDTKCYRPVMNIDDGRLLQEDLDRITIMWCQDWRMDLNQSKCTVMSITRNVSPVILSYMLQNAPVQRTDAQKDLGILV</sequence>
<dbReference type="EMBL" id="JARQWQ010000013">
    <property type="protein sequence ID" value="KAK2568015.1"/>
    <property type="molecule type" value="Genomic_DNA"/>
</dbReference>
<dbReference type="Pfam" id="PF00078">
    <property type="entry name" value="RVT_1"/>
    <property type="match status" value="1"/>
</dbReference>
<dbReference type="InterPro" id="IPR043502">
    <property type="entry name" value="DNA/RNA_pol_sf"/>
</dbReference>
<dbReference type="SUPFAM" id="SSF56672">
    <property type="entry name" value="DNA/RNA polymerases"/>
    <property type="match status" value="1"/>
</dbReference>
<name>A0AAD9QVR6_ACRCE</name>
<evidence type="ECO:0000259" key="1">
    <source>
        <dbReference type="PROSITE" id="PS50878"/>
    </source>
</evidence>
<keyword evidence="2" id="KW-0695">RNA-directed DNA polymerase</keyword>
<protein>
    <submittedName>
        <fullName evidence="2">RNA-directed DNA polymerase from mobile element jockey</fullName>
    </submittedName>
</protein>
<keyword evidence="3" id="KW-1185">Reference proteome</keyword>
<feature type="domain" description="Reverse transcriptase" evidence="1">
    <location>
        <begin position="1"/>
        <end position="168"/>
    </location>
</feature>
<dbReference type="PROSITE" id="PS50878">
    <property type="entry name" value="RT_POL"/>
    <property type="match status" value="1"/>
</dbReference>
<keyword evidence="2" id="KW-0808">Transferase</keyword>
<dbReference type="GO" id="GO:0003964">
    <property type="term" value="F:RNA-directed DNA polymerase activity"/>
    <property type="evidence" value="ECO:0007669"/>
    <property type="project" value="UniProtKB-KW"/>
</dbReference>
<keyword evidence="2" id="KW-0548">Nucleotidyltransferase</keyword>
<dbReference type="PANTHER" id="PTHR33332">
    <property type="entry name" value="REVERSE TRANSCRIPTASE DOMAIN-CONTAINING PROTEIN"/>
    <property type="match status" value="1"/>
</dbReference>
<dbReference type="AlphaFoldDB" id="A0AAD9QVR6"/>
<reference evidence="2" key="1">
    <citation type="journal article" date="2023" name="G3 (Bethesda)">
        <title>Whole genome assembly and annotation of the endangered Caribbean coral Acropora cervicornis.</title>
        <authorList>
            <person name="Selwyn J.D."/>
            <person name="Vollmer S.V."/>
        </authorList>
    </citation>
    <scope>NUCLEOTIDE SEQUENCE</scope>
    <source>
        <strain evidence="2">K2</strain>
    </source>
</reference>
<gene>
    <name evidence="2" type="ORF">P5673_007924</name>
</gene>
<dbReference type="InterPro" id="IPR000477">
    <property type="entry name" value="RT_dom"/>
</dbReference>
<evidence type="ECO:0000313" key="2">
    <source>
        <dbReference type="EMBL" id="KAK2568015.1"/>
    </source>
</evidence>
<dbReference type="Proteomes" id="UP001249851">
    <property type="component" value="Unassembled WGS sequence"/>
</dbReference>
<organism evidence="2 3">
    <name type="scientific">Acropora cervicornis</name>
    <name type="common">Staghorn coral</name>
    <dbReference type="NCBI Taxonomy" id="6130"/>
    <lineage>
        <taxon>Eukaryota</taxon>
        <taxon>Metazoa</taxon>
        <taxon>Cnidaria</taxon>
        <taxon>Anthozoa</taxon>
        <taxon>Hexacorallia</taxon>
        <taxon>Scleractinia</taxon>
        <taxon>Astrocoeniina</taxon>
        <taxon>Acroporidae</taxon>
        <taxon>Acropora</taxon>
    </lineage>
</organism>
<proteinExistence type="predicted"/>
<comment type="caution">
    <text evidence="2">The sequence shown here is derived from an EMBL/GenBank/DDBJ whole genome shotgun (WGS) entry which is preliminary data.</text>
</comment>